<dbReference type="NCBIfam" id="TIGR02550">
    <property type="entry name" value="flagell_flgL"/>
    <property type="match status" value="1"/>
</dbReference>
<gene>
    <name evidence="7" type="primary">flgL</name>
    <name evidence="7" type="ORF">ACFOE0_21980</name>
</gene>
<keyword evidence="4" id="KW-0964">Secreted</keyword>
<dbReference type="RefSeq" id="WP_248934665.1">
    <property type="nucleotide sequence ID" value="NZ_JAKILF010000001.1"/>
</dbReference>
<keyword evidence="7" id="KW-0966">Cell projection</keyword>
<dbReference type="EMBL" id="JBHRTD010000018">
    <property type="protein sequence ID" value="MFC3140828.1"/>
    <property type="molecule type" value="Genomic_DNA"/>
</dbReference>
<evidence type="ECO:0000313" key="8">
    <source>
        <dbReference type="Proteomes" id="UP001595621"/>
    </source>
</evidence>
<dbReference type="Gene3D" id="1.20.1330.10">
    <property type="entry name" value="f41 fragment of flagellin, N-terminal domain"/>
    <property type="match status" value="1"/>
</dbReference>
<keyword evidence="8" id="KW-1185">Reference proteome</keyword>
<evidence type="ECO:0000256" key="1">
    <source>
        <dbReference type="ARBA" id="ARBA00004365"/>
    </source>
</evidence>
<protein>
    <submittedName>
        <fullName evidence="7">Flagellar hook-associated protein FlgL</fullName>
    </submittedName>
</protein>
<evidence type="ECO:0000256" key="4">
    <source>
        <dbReference type="ARBA" id="ARBA00022525"/>
    </source>
</evidence>
<comment type="similarity">
    <text evidence="3">Belongs to the bacterial flagellin family.</text>
</comment>
<organism evidence="7 8">
    <name type="scientific">Shewanella submarina</name>
    <dbReference type="NCBI Taxonomy" id="2016376"/>
    <lineage>
        <taxon>Bacteria</taxon>
        <taxon>Pseudomonadati</taxon>
        <taxon>Pseudomonadota</taxon>
        <taxon>Gammaproteobacteria</taxon>
        <taxon>Alteromonadales</taxon>
        <taxon>Shewanellaceae</taxon>
        <taxon>Shewanella</taxon>
    </lineage>
</organism>
<evidence type="ECO:0000256" key="3">
    <source>
        <dbReference type="ARBA" id="ARBA00005709"/>
    </source>
</evidence>
<dbReference type="Proteomes" id="UP001595621">
    <property type="component" value="Unassembled WGS sequence"/>
</dbReference>
<dbReference type="InterPro" id="IPR013384">
    <property type="entry name" value="Flagell_FlgL"/>
</dbReference>
<comment type="subcellular location">
    <subcellularLocation>
        <location evidence="1">Bacterial flagellum</location>
    </subcellularLocation>
    <subcellularLocation>
        <location evidence="2">Secreted</location>
    </subcellularLocation>
</comment>
<dbReference type="PANTHER" id="PTHR42792">
    <property type="entry name" value="FLAGELLIN"/>
    <property type="match status" value="1"/>
</dbReference>
<evidence type="ECO:0000256" key="5">
    <source>
        <dbReference type="ARBA" id="ARBA00023143"/>
    </source>
</evidence>
<keyword evidence="7" id="KW-0282">Flagellum</keyword>
<dbReference type="SUPFAM" id="SSF64518">
    <property type="entry name" value="Phase 1 flagellin"/>
    <property type="match status" value="1"/>
</dbReference>
<accession>A0ABV7GKH6</accession>
<feature type="domain" description="Flagellin N-terminal" evidence="6">
    <location>
        <begin position="3"/>
        <end position="141"/>
    </location>
</feature>
<evidence type="ECO:0000256" key="2">
    <source>
        <dbReference type="ARBA" id="ARBA00004613"/>
    </source>
</evidence>
<proteinExistence type="inferred from homology"/>
<dbReference type="Pfam" id="PF00669">
    <property type="entry name" value="Flagellin_N"/>
    <property type="match status" value="1"/>
</dbReference>
<dbReference type="InterPro" id="IPR001492">
    <property type="entry name" value="Flagellin"/>
</dbReference>
<comment type="caution">
    <text evidence="7">The sequence shown here is derived from an EMBL/GenBank/DDBJ whole genome shotgun (WGS) entry which is preliminary data.</text>
</comment>
<dbReference type="InterPro" id="IPR001029">
    <property type="entry name" value="Flagellin_N"/>
</dbReference>
<dbReference type="PANTHER" id="PTHR42792:SF1">
    <property type="entry name" value="FLAGELLAR HOOK-ASSOCIATED PROTEIN 3"/>
    <property type="match status" value="1"/>
</dbReference>
<evidence type="ECO:0000259" key="6">
    <source>
        <dbReference type="Pfam" id="PF00669"/>
    </source>
</evidence>
<keyword evidence="7" id="KW-0969">Cilium</keyword>
<keyword evidence="5" id="KW-0975">Bacterial flagellum</keyword>
<name>A0ABV7GKH6_9GAMM</name>
<sequence>MRISTTQMFNQNINSILKQQSSAAGVLEQLSSGKKVNTSADDPVAANGIDNLNQQNALVDQYMRNIDYATHRLSLAETKLGAAEEMSMSMRDQILNAVNGSLSQSERQMIADEMRDTLEELLNLANTKDETGNYLFAGYKTDTLPFETDVNGEYLYAGDDGRRDAAVANGVVVATNIPGDQAFVFPNALGDYSVNYLAGQTGEFEVKSAKITNPATHVEQDYTFNFIDNGAGGVNLEVRDPGNGLVTTVNNFDAANPVSFNGIEVKLSGTPKAGDSLTLTPEPEINLLNNFADAIALLETEDINTPAGKAQLAQLLNNTDSGLNQISIARGETGNSLKSFDSYASRHEEEKLANTGALSLLEDLDYASAITEFEKQQLALNAVSSVFGRVSNLSLFDYL</sequence>
<reference evidence="8" key="1">
    <citation type="journal article" date="2019" name="Int. J. Syst. Evol. Microbiol.">
        <title>The Global Catalogue of Microorganisms (GCM) 10K type strain sequencing project: providing services to taxonomists for standard genome sequencing and annotation.</title>
        <authorList>
            <consortium name="The Broad Institute Genomics Platform"/>
            <consortium name="The Broad Institute Genome Sequencing Center for Infectious Disease"/>
            <person name="Wu L."/>
            <person name="Ma J."/>
        </authorList>
    </citation>
    <scope>NUCLEOTIDE SEQUENCE [LARGE SCALE GENOMIC DNA]</scope>
    <source>
        <strain evidence="8">KCTC 52277</strain>
    </source>
</reference>
<evidence type="ECO:0000313" key="7">
    <source>
        <dbReference type="EMBL" id="MFC3140828.1"/>
    </source>
</evidence>